<feature type="region of interest" description="Disordered" evidence="10">
    <location>
        <begin position="23"/>
        <end position="72"/>
    </location>
</feature>
<comment type="subcellular location">
    <subcellularLocation>
        <location evidence="1">Cell projection</location>
        <location evidence="1">Cilium</location>
    </subcellularLocation>
    <subcellularLocation>
        <location evidence="2">Cytoplasm</location>
    </subcellularLocation>
</comment>
<evidence type="ECO:0000256" key="7">
    <source>
        <dbReference type="ARBA" id="ARBA00023069"/>
    </source>
</evidence>
<evidence type="ECO:0000256" key="4">
    <source>
        <dbReference type="ARBA" id="ARBA00021815"/>
    </source>
</evidence>
<dbReference type="AlphaFoldDB" id="A0A7R8VNA9"/>
<keyword evidence="6" id="KW-0175">Coiled coil</keyword>
<dbReference type="InterPro" id="IPR023379">
    <property type="entry name" value="BART_dom"/>
</dbReference>
<dbReference type="InterPro" id="IPR042541">
    <property type="entry name" value="BART_sf"/>
</dbReference>
<dbReference type="GO" id="GO:0005930">
    <property type="term" value="C:axoneme"/>
    <property type="evidence" value="ECO:0007669"/>
    <property type="project" value="TreeGrafter"/>
</dbReference>
<evidence type="ECO:0000256" key="9">
    <source>
        <dbReference type="ARBA" id="ARBA00031593"/>
    </source>
</evidence>
<evidence type="ECO:0000256" key="8">
    <source>
        <dbReference type="ARBA" id="ARBA00023273"/>
    </source>
</evidence>
<accession>A0A7R8VNA9</accession>
<evidence type="ECO:0000259" key="11">
    <source>
        <dbReference type="Pfam" id="PF11527"/>
    </source>
</evidence>
<dbReference type="GO" id="GO:0097546">
    <property type="term" value="C:ciliary base"/>
    <property type="evidence" value="ECO:0007669"/>
    <property type="project" value="TreeGrafter"/>
</dbReference>
<sequence>MYELITTHLATLSARDNCRLRAENQTSPARDRRHAQCQPNDHEKKRDARTSERAPKVQEGEGISQKSAPSRCHNRNMRWMERVAMDILSLPVTAKGNRYVPCSGVDSMLGSYMEDIGITPEQFESACSKTVPGGMQIRFHQSLFEQVWAANDYEIFKHMMIQRNLELQLQALEMIQQRCGITPQVLLPNDGPESLHTVEETQVMEEAIKLVVISILYWIDINTPIAKDQSVTIRKSLEEYQACKEMLDSSTIELEQSLATSTDEHDRLEAECKREKVLLQTAMQHTIEPTASAPPESPQPKEELLLLAHAEVSPTELARRQAYLKSQRDKLLSLKKHEREKQLKAAEARPQSARVAQSALAGRESGTTVNATNTMQLRRALAERLKSEVVGHL</sequence>
<dbReference type="PANTHER" id="PTHR21532:SF0">
    <property type="entry name" value="CILIA- AND FLAGELLA-ASSOCIATED PROTEIN 36"/>
    <property type="match status" value="1"/>
</dbReference>
<evidence type="ECO:0000256" key="5">
    <source>
        <dbReference type="ARBA" id="ARBA00022490"/>
    </source>
</evidence>
<keyword evidence="7" id="KW-0969">Cilium</keyword>
<evidence type="ECO:0000256" key="3">
    <source>
        <dbReference type="ARBA" id="ARBA00007460"/>
    </source>
</evidence>
<dbReference type="InterPro" id="IPR038888">
    <property type="entry name" value="CFAP36"/>
</dbReference>
<name>A0A7R8VNA9_TIMDO</name>
<feature type="compositionally biased region" description="Basic and acidic residues" evidence="10">
    <location>
        <begin position="40"/>
        <end position="59"/>
    </location>
</feature>
<dbReference type="Gene3D" id="1.20.1520.10">
    <property type="entry name" value="ADP-ribosylation factor-like 2-binding protein, domain"/>
    <property type="match status" value="1"/>
</dbReference>
<keyword evidence="8" id="KW-0966">Cell projection</keyword>
<dbReference type="PANTHER" id="PTHR21532">
    <property type="entry name" value="PHOSPHODIESTERASE HL"/>
    <property type="match status" value="1"/>
</dbReference>
<feature type="domain" description="BART" evidence="11">
    <location>
        <begin position="105"/>
        <end position="168"/>
    </location>
</feature>
<proteinExistence type="inferred from homology"/>
<organism evidence="12">
    <name type="scientific">Timema douglasi</name>
    <name type="common">Walking stick</name>
    <dbReference type="NCBI Taxonomy" id="61478"/>
    <lineage>
        <taxon>Eukaryota</taxon>
        <taxon>Metazoa</taxon>
        <taxon>Ecdysozoa</taxon>
        <taxon>Arthropoda</taxon>
        <taxon>Hexapoda</taxon>
        <taxon>Insecta</taxon>
        <taxon>Pterygota</taxon>
        <taxon>Neoptera</taxon>
        <taxon>Polyneoptera</taxon>
        <taxon>Phasmatodea</taxon>
        <taxon>Timematodea</taxon>
        <taxon>Timematoidea</taxon>
        <taxon>Timematidae</taxon>
        <taxon>Timema</taxon>
    </lineage>
</organism>
<dbReference type="Pfam" id="PF11527">
    <property type="entry name" value="ARL2_Bind_BART"/>
    <property type="match status" value="1"/>
</dbReference>
<feature type="region of interest" description="Disordered" evidence="10">
    <location>
        <begin position="342"/>
        <end position="366"/>
    </location>
</feature>
<keyword evidence="5" id="KW-0963">Cytoplasm</keyword>
<evidence type="ECO:0000256" key="6">
    <source>
        <dbReference type="ARBA" id="ARBA00023054"/>
    </source>
</evidence>
<evidence type="ECO:0000313" key="12">
    <source>
        <dbReference type="EMBL" id="CAD7201701.1"/>
    </source>
</evidence>
<protein>
    <recommendedName>
        <fullName evidence="4">Cilia- and flagella-associated protein 36</fullName>
    </recommendedName>
    <alternativeName>
        <fullName evidence="9">Coiled-coil domain-containing protein 104</fullName>
    </alternativeName>
</protein>
<evidence type="ECO:0000256" key="10">
    <source>
        <dbReference type="SAM" id="MobiDB-lite"/>
    </source>
</evidence>
<reference evidence="12" key="1">
    <citation type="submission" date="2020-11" db="EMBL/GenBank/DDBJ databases">
        <authorList>
            <person name="Tran Van P."/>
        </authorList>
    </citation>
    <scope>NUCLEOTIDE SEQUENCE</scope>
</reference>
<dbReference type="EMBL" id="OA568605">
    <property type="protein sequence ID" value="CAD7201701.1"/>
    <property type="molecule type" value="Genomic_DNA"/>
</dbReference>
<comment type="similarity">
    <text evidence="3">Belongs to the CFAP36 family.</text>
</comment>
<evidence type="ECO:0000256" key="2">
    <source>
        <dbReference type="ARBA" id="ARBA00004496"/>
    </source>
</evidence>
<evidence type="ECO:0000256" key="1">
    <source>
        <dbReference type="ARBA" id="ARBA00004138"/>
    </source>
</evidence>
<gene>
    <name evidence="12" type="ORF">TDIB3V08_LOCUS7896</name>
</gene>